<dbReference type="Proteomes" id="UP000722750">
    <property type="component" value="Unassembled WGS sequence"/>
</dbReference>
<sequence length="275" mass="30627">MLYACITFFVIAVVFVGLTYSGKWQAGLIEVGCSAFLFVIFLHILKIITPQSSGKIVTVLSVIIVVMLIYANYSLQRDEHKEYTFKELLVGDLLVKKLIGTQEGLPDELLSKRLEDVIPGEFAQTKTEKDTIESPFEKPEKVLMGKPVTLPLDKPVTVSVRKEKLHPLGIPEETVNYKLKVANNEGLRVERARAVTAGFLVRLDKFNEQVSGLYASDSLCLPFEAKITNDSLSRTIYDKIELPTAIFEPEIQTALPEEGVVEEAGKQAEGKLQKP</sequence>
<keyword evidence="1" id="KW-0472">Membrane</keyword>
<name>A0A942A410_9BACT</name>
<evidence type="ECO:0000313" key="2">
    <source>
        <dbReference type="EMBL" id="MBS1258239.1"/>
    </source>
</evidence>
<accession>A0A942A410</accession>
<dbReference type="AlphaFoldDB" id="A0A942A410"/>
<proteinExistence type="predicted"/>
<feature type="transmembrane region" description="Helical" evidence="1">
    <location>
        <begin position="56"/>
        <end position="73"/>
    </location>
</feature>
<dbReference type="EMBL" id="JAANXD010000056">
    <property type="protein sequence ID" value="MBS1258239.1"/>
    <property type="molecule type" value="Genomic_DNA"/>
</dbReference>
<protein>
    <submittedName>
        <fullName evidence="2">Uncharacterized protein</fullName>
    </submittedName>
</protein>
<comment type="caution">
    <text evidence="2">The sequence shown here is derived from an EMBL/GenBank/DDBJ whole genome shotgun (WGS) entry which is preliminary data.</text>
</comment>
<keyword evidence="1" id="KW-1133">Transmembrane helix</keyword>
<feature type="transmembrane region" description="Helical" evidence="1">
    <location>
        <begin position="29"/>
        <end position="49"/>
    </location>
</feature>
<reference evidence="2" key="1">
    <citation type="journal article" date="2021" name="ISME J.">
        <title>Fine-scale metabolic discontinuity in a stratified prokaryote microbiome of a Red Sea deep halocline.</title>
        <authorList>
            <person name="Michoud G."/>
            <person name="Ngugi D.K."/>
            <person name="Barozzi A."/>
            <person name="Merlino G."/>
            <person name="Calleja M.L."/>
            <person name="Delgado-Huertas A."/>
            <person name="Moran X.A.G."/>
            <person name="Daffonchio D."/>
        </authorList>
    </citation>
    <scope>NUCLEOTIDE SEQUENCE</scope>
    <source>
        <strain evidence="2">SuakinDeep_MAG55_1</strain>
    </source>
</reference>
<keyword evidence="1" id="KW-0812">Transmembrane</keyword>
<gene>
    <name evidence="2" type="ORF">MAG551_01292</name>
</gene>
<organism evidence="2 3">
    <name type="scientific">Candidatus Scalindua arabica</name>
    <dbReference type="NCBI Taxonomy" id="1127984"/>
    <lineage>
        <taxon>Bacteria</taxon>
        <taxon>Pseudomonadati</taxon>
        <taxon>Planctomycetota</taxon>
        <taxon>Candidatus Brocadiia</taxon>
        <taxon>Candidatus Brocadiales</taxon>
        <taxon>Candidatus Scalinduaceae</taxon>
        <taxon>Candidatus Scalindua</taxon>
    </lineage>
</organism>
<evidence type="ECO:0000313" key="3">
    <source>
        <dbReference type="Proteomes" id="UP000722750"/>
    </source>
</evidence>
<evidence type="ECO:0000256" key="1">
    <source>
        <dbReference type="SAM" id="Phobius"/>
    </source>
</evidence>